<dbReference type="Gene3D" id="1.10.1070.20">
    <property type="match status" value="1"/>
</dbReference>
<dbReference type="RefSeq" id="WP_257467986.1">
    <property type="nucleotide sequence ID" value="NZ_PCGY01000012.1"/>
</dbReference>
<dbReference type="EMBL" id="PCGY01000012">
    <property type="protein sequence ID" value="PKU92191.1"/>
    <property type="molecule type" value="Genomic_DNA"/>
</dbReference>
<accession>A0A2N3QKI4</accession>
<proteinExistence type="predicted"/>
<evidence type="ECO:0000313" key="3">
    <source>
        <dbReference type="Proteomes" id="UP000233727"/>
    </source>
</evidence>
<dbReference type="Proteomes" id="UP000233727">
    <property type="component" value="Unassembled WGS sequence"/>
</dbReference>
<gene>
    <name evidence="2" type="ORF">CQR47_0786</name>
</gene>
<comment type="caution">
    <text evidence="2">The sequence shown here is derived from an EMBL/GenBank/DDBJ whole genome shotgun (WGS) entry which is preliminary data.</text>
</comment>
<evidence type="ECO:0000256" key="1">
    <source>
        <dbReference type="SAM" id="MobiDB-lite"/>
    </source>
</evidence>
<sequence length="428" mass="48010">MPGINRVLMCRTRPVLEFEYFQYGGYALRCGRVFDPARVPVGMYVDGKPTPDGVSITRWWRGRGIPATRDGLAGILGAAGVPTTAGMLDRSLGLSLSDQYWVRPTDRDDLDWHAINFFHNDFDERLGRALMAGNPSDTLDMNTPDVTSAGDLPKRWIIQADGTRSLVKAGRTGQEPDNERIAYLTAKQLGIPHIEYRVATSRGVRASVCDNMLTDRQELIPGGQIIRLFPENPDPRDARSQWINACHRLGVPLDQVNRATDDFLLLDFLLRDTDRHYNNISLIRDVETLQTTPAPIYDSGASLWNGMDPDLIDNSDYPAKPFRLDTAGDKPNALWQLSLVKDWDRYDLHVLDRIPDIARDQLSHNGRLSDKLIGRIALTLKDRTRIIRDTRDHATRRHTTSPAQPLPMPDPAQPAAGPQTNPPAAWLD</sequence>
<feature type="region of interest" description="Disordered" evidence="1">
    <location>
        <begin position="387"/>
        <end position="428"/>
    </location>
</feature>
<protein>
    <submittedName>
        <fullName evidence="2">HipA-like domain-containing protein</fullName>
    </submittedName>
</protein>
<dbReference type="AlphaFoldDB" id="A0A2N3QKI4"/>
<organism evidence="2 3">
    <name type="scientific">Bifidobacterium thermophilum</name>
    <dbReference type="NCBI Taxonomy" id="33905"/>
    <lineage>
        <taxon>Bacteria</taxon>
        <taxon>Bacillati</taxon>
        <taxon>Actinomycetota</taxon>
        <taxon>Actinomycetes</taxon>
        <taxon>Bifidobacteriales</taxon>
        <taxon>Bifidobacteriaceae</taxon>
        <taxon>Bifidobacterium</taxon>
    </lineage>
</organism>
<name>A0A2N3QKI4_9BIFI</name>
<evidence type="ECO:0000313" key="2">
    <source>
        <dbReference type="EMBL" id="PKU92191.1"/>
    </source>
</evidence>
<reference evidence="2 3" key="1">
    <citation type="submission" date="2017-10" db="EMBL/GenBank/DDBJ databases">
        <title>Bifidobacterium genomics.</title>
        <authorList>
            <person name="Lugli G.A."/>
            <person name="Milani C."/>
            <person name="Mancabelli L."/>
        </authorList>
    </citation>
    <scope>NUCLEOTIDE SEQUENCE [LARGE SCALE GENOMIC DNA]</scope>
    <source>
        <strain evidence="2 3">1542B</strain>
    </source>
</reference>